<name>A0AAI8VTQ7_9PEZI</name>
<evidence type="ECO:0000313" key="2">
    <source>
        <dbReference type="Proteomes" id="UP001295740"/>
    </source>
</evidence>
<dbReference type="AlphaFoldDB" id="A0AAI8VTQ7"/>
<gene>
    <name evidence="1" type="ORF">KHLLAP_LOCUS11374</name>
</gene>
<evidence type="ECO:0000313" key="1">
    <source>
        <dbReference type="EMBL" id="CAJ2510906.1"/>
    </source>
</evidence>
<dbReference type="Proteomes" id="UP001295740">
    <property type="component" value="Unassembled WGS sequence"/>
</dbReference>
<accession>A0AAI8VTQ7</accession>
<dbReference type="EMBL" id="CAUWAG010000018">
    <property type="protein sequence ID" value="CAJ2510906.1"/>
    <property type="molecule type" value="Genomic_DNA"/>
</dbReference>
<organism evidence="1 2">
    <name type="scientific">Anthostomella pinea</name>
    <dbReference type="NCBI Taxonomy" id="933095"/>
    <lineage>
        <taxon>Eukaryota</taxon>
        <taxon>Fungi</taxon>
        <taxon>Dikarya</taxon>
        <taxon>Ascomycota</taxon>
        <taxon>Pezizomycotina</taxon>
        <taxon>Sordariomycetes</taxon>
        <taxon>Xylariomycetidae</taxon>
        <taxon>Xylariales</taxon>
        <taxon>Xylariaceae</taxon>
        <taxon>Anthostomella</taxon>
    </lineage>
</organism>
<reference evidence="1" key="1">
    <citation type="submission" date="2023-10" db="EMBL/GenBank/DDBJ databases">
        <authorList>
            <person name="Hackl T."/>
        </authorList>
    </citation>
    <scope>NUCLEOTIDE SEQUENCE</scope>
</reference>
<proteinExistence type="predicted"/>
<comment type="caution">
    <text evidence="1">The sequence shown here is derived from an EMBL/GenBank/DDBJ whole genome shotgun (WGS) entry which is preliminary data.</text>
</comment>
<protein>
    <submittedName>
        <fullName evidence="1">Uu.00g065310.m01.CDS01</fullName>
    </submittedName>
</protein>
<sequence length="164" mass="18246">MYSLLPLAGFWAWNQGEKALDRRPVPVSAEPKYSPNEVTVLTCTINTLLACWLITWLGNDPLEVIIVTIAEHEEKIRSVVANAELSDSDLAKVVVLVSDVKGKRMQPITGLAHVNGDDLPSYSIPYILITGHPSASLRLVCKMYLISRLKNRSSSMERETLTNR</sequence>
<keyword evidence="2" id="KW-1185">Reference proteome</keyword>